<evidence type="ECO:0000259" key="1">
    <source>
        <dbReference type="Pfam" id="PF20468"/>
    </source>
</evidence>
<reference evidence="3" key="1">
    <citation type="submission" date="2015-02" db="EMBL/GenBank/DDBJ databases">
        <title>Genome sequencing for Strongylocentrotus purpuratus.</title>
        <authorList>
            <person name="Murali S."/>
            <person name="Liu Y."/>
            <person name="Vee V."/>
            <person name="English A."/>
            <person name="Wang M."/>
            <person name="Skinner E."/>
            <person name="Han Y."/>
            <person name="Muzny D.M."/>
            <person name="Worley K.C."/>
            <person name="Gibbs R.A."/>
        </authorList>
    </citation>
    <scope>NUCLEOTIDE SEQUENCE</scope>
</reference>
<evidence type="ECO:0000313" key="3">
    <source>
        <dbReference type="Proteomes" id="UP000007110"/>
    </source>
</evidence>
<dbReference type="GO" id="GO:0032418">
    <property type="term" value="P:lysosome localization"/>
    <property type="evidence" value="ECO:0000318"/>
    <property type="project" value="GO_Central"/>
</dbReference>
<dbReference type="InParanoid" id="A0A7M7NCF4"/>
<dbReference type="Pfam" id="PF20468">
    <property type="entry name" value="HPS6_C"/>
    <property type="match status" value="1"/>
</dbReference>
<dbReference type="Proteomes" id="UP000007110">
    <property type="component" value="Unassembled WGS sequence"/>
</dbReference>
<reference evidence="2" key="2">
    <citation type="submission" date="2021-01" db="UniProtKB">
        <authorList>
            <consortium name="EnsemblMetazoa"/>
        </authorList>
    </citation>
    <scope>IDENTIFICATION</scope>
</reference>
<dbReference type="InterPro" id="IPR046822">
    <property type="entry name" value="HPS6_C"/>
</dbReference>
<dbReference type="GO" id="GO:0031084">
    <property type="term" value="C:BLOC-2 complex"/>
    <property type="evidence" value="ECO:0000318"/>
    <property type="project" value="GO_Central"/>
</dbReference>
<dbReference type="OrthoDB" id="8581967at2759"/>
<keyword evidence="3" id="KW-1185">Reference proteome</keyword>
<evidence type="ECO:0000313" key="2">
    <source>
        <dbReference type="EnsemblMetazoa" id="XP_030834425"/>
    </source>
</evidence>
<dbReference type="PANTHER" id="PTHR14696:SF2">
    <property type="entry name" value="BLOC-2 COMPLEX MEMBER HPS6"/>
    <property type="match status" value="1"/>
</dbReference>
<dbReference type="OMA" id="IWLLQMQ"/>
<dbReference type="GeneID" id="100892303"/>
<dbReference type="InterPro" id="IPR017218">
    <property type="entry name" value="BLOC-2_complex_Hps6_subunit"/>
</dbReference>
<dbReference type="GO" id="GO:0072657">
    <property type="term" value="P:protein localization to membrane"/>
    <property type="evidence" value="ECO:0000318"/>
    <property type="project" value="GO_Central"/>
</dbReference>
<proteinExistence type="predicted"/>
<protein>
    <recommendedName>
        <fullName evidence="1">BLOC-2 complex member HPS6 C-terminal domain-containing protein</fullName>
    </recommendedName>
</protein>
<name>A0A7M7NCF4_STRPU</name>
<accession>A0A7M7NCF4</accession>
<dbReference type="GO" id="GO:0005765">
    <property type="term" value="C:lysosomal membrane"/>
    <property type="evidence" value="ECO:0000318"/>
    <property type="project" value="GO_Central"/>
</dbReference>
<organism evidence="2 3">
    <name type="scientific">Strongylocentrotus purpuratus</name>
    <name type="common">Purple sea urchin</name>
    <dbReference type="NCBI Taxonomy" id="7668"/>
    <lineage>
        <taxon>Eukaryota</taxon>
        <taxon>Metazoa</taxon>
        <taxon>Echinodermata</taxon>
        <taxon>Eleutherozoa</taxon>
        <taxon>Echinozoa</taxon>
        <taxon>Echinoidea</taxon>
        <taxon>Euechinoidea</taxon>
        <taxon>Echinacea</taxon>
        <taxon>Camarodonta</taxon>
        <taxon>Echinidea</taxon>
        <taxon>Strongylocentrotidae</taxon>
        <taxon>Strongylocentrotus</taxon>
    </lineage>
</organism>
<dbReference type="AlphaFoldDB" id="A0A7M7NCF4"/>
<dbReference type="EnsemblMetazoa" id="XM_030978565">
    <property type="protein sequence ID" value="XP_030834425"/>
    <property type="gene ID" value="LOC100892303"/>
</dbReference>
<sequence length="743" mass="82276">MGWRVKQFTILAKISPVIKICITQDTHDVILVFYKNGLVKVFEHIQPTESNIHPWHKRGQFTLGTDTNDACVKSAICCSTQGKRLVWVEERKEAGASGSGAEQCLLTAELEPYCKGITSSTLLLSGCMTELQLAANYNGECITVLPSQPSPAGLYFRLHFKPSDKSPELATSILGEGCVKTDISFPVDFKDQADNLIHIWSEVAKSSHGRVVAMTMEAKTGNVFLMSDDRSVHSVSRSEEEKVGAFHLSDVDVSSISAWFAVRFMIGAVFPKEGMIRVYSSESGTLLQEINLSSITSADTINLWSILGSVPQVGIWSTDGIWLLQMQDASMAAKAAEPNTTQHLQDLELNKMAASVELQKVYSESTGEGAVVSDPDLDLLQDPKIFQNEALLVSLSQGVDSCKHPQLMEKVANLQKRFKERPDPTADTNLNESMLPLLKDFYQTQEQRDNVAKGEMKATGGPTLSAEVKEALDVNSIIPLALRLGKLELLSQLYPEKLLQCVLKELDLETAMESGLNGEDGKPTEILKHWSLCSPETEEGARFLKMFCRLLFIHQPSKVVDVVKFFQQLHHTASDMSAFTRKRHGLSVSGMILEVLPNPTQSTDITEAVTAQAHLIQDSDESHGAMRALQLLLSHSLWQDAMRVVEGHDLQDSQSHRELFYVLLCAMLLDSSALQEHSRRLWECLPPSISALNILQTLQINQDSVKNQLGLQRDSPRQSMQVPGLTTALLKEQLIQMLAHESV</sequence>
<dbReference type="KEGG" id="spu:100892303"/>
<dbReference type="PANTHER" id="PTHR14696">
    <property type="entry name" value="HERMANSKY-PUDLAK SYNDROME 6 PROTEIN"/>
    <property type="match status" value="1"/>
</dbReference>
<feature type="domain" description="BLOC-2 complex member HPS6 C-terminal" evidence="1">
    <location>
        <begin position="487"/>
        <end position="741"/>
    </location>
</feature>
<dbReference type="RefSeq" id="XP_030834425.1">
    <property type="nucleotide sequence ID" value="XM_030978565.1"/>
</dbReference>